<dbReference type="EMBL" id="CP027845">
    <property type="protein sequence ID" value="AVP87524.1"/>
    <property type="molecule type" value="Genomic_DNA"/>
</dbReference>
<evidence type="ECO:0000313" key="1">
    <source>
        <dbReference type="EMBL" id="AVP87524.1"/>
    </source>
</evidence>
<proteinExistence type="predicted"/>
<organism evidence="1 2">
    <name type="scientific">Candidatus Phycorickettsia trachydisci</name>
    <dbReference type="NCBI Taxonomy" id="2115978"/>
    <lineage>
        <taxon>Bacteria</taxon>
        <taxon>Pseudomonadati</taxon>
        <taxon>Pseudomonadota</taxon>
        <taxon>Alphaproteobacteria</taxon>
        <taxon>Rickettsiales</taxon>
        <taxon>Rickettsiaceae</taxon>
        <taxon>Candidatus Phycorickettsia</taxon>
    </lineage>
</organism>
<protein>
    <submittedName>
        <fullName evidence="1">Uncharacterized protein</fullName>
    </submittedName>
</protein>
<keyword evidence="2" id="KW-1185">Reference proteome</keyword>
<evidence type="ECO:0000313" key="2">
    <source>
        <dbReference type="Proteomes" id="UP000241762"/>
    </source>
</evidence>
<reference evidence="1 2" key="1">
    <citation type="submission" date="2018-03" db="EMBL/GenBank/DDBJ databases">
        <title>A gene transfer event suggests a long-term partnership between eustigmatophyte algae and a novel lineage of endosymbiotic bacteria.</title>
        <authorList>
            <person name="Yurchenko T."/>
            <person name="Sevcikova T."/>
            <person name="Pribyl P."/>
            <person name="El Karkouri K."/>
            <person name="Klimes V."/>
            <person name="Amaral R."/>
            <person name="Zbrankova V."/>
            <person name="Kim E."/>
            <person name="Raoult D."/>
            <person name="Santos L.M.A."/>
            <person name="Elias M."/>
        </authorList>
    </citation>
    <scope>NUCLEOTIDE SEQUENCE [LARGE SCALE GENOMIC DNA]</scope>
    <source>
        <strain evidence="1">CCALA 838</strain>
    </source>
</reference>
<name>A0A2P1P8D9_9RICK</name>
<gene>
    <name evidence="1" type="ORF">phytr_5810</name>
</gene>
<dbReference type="Proteomes" id="UP000241762">
    <property type="component" value="Chromosome"/>
</dbReference>
<sequence>MKLLTCLNILVLILLIHMNFHFKNNFYEMTVMSKLLDSKIMQEKQNIATLNAEIAYITSPKYLSALSHKHLKLQNVDYKQIVKDFQQASILLTK</sequence>
<dbReference type="KEGG" id="ptc:phytr_5810"/>
<accession>A0A2P1P8D9</accession>
<dbReference type="AlphaFoldDB" id="A0A2P1P8D9"/>